<dbReference type="EMBL" id="JFBX01000555">
    <property type="protein sequence ID" value="KXH35661.1"/>
    <property type="molecule type" value="Genomic_DNA"/>
</dbReference>
<proteinExistence type="predicted"/>
<keyword evidence="3" id="KW-1185">Reference proteome</keyword>
<evidence type="ECO:0000313" key="3">
    <source>
        <dbReference type="Proteomes" id="UP000070328"/>
    </source>
</evidence>
<feature type="region of interest" description="Disordered" evidence="1">
    <location>
        <begin position="66"/>
        <end position="140"/>
    </location>
</feature>
<feature type="compositionally biased region" description="Low complexity" evidence="1">
    <location>
        <begin position="67"/>
        <end position="81"/>
    </location>
</feature>
<organism evidence="2 3">
    <name type="scientific">Colletotrichum simmondsii</name>
    <dbReference type="NCBI Taxonomy" id="703756"/>
    <lineage>
        <taxon>Eukaryota</taxon>
        <taxon>Fungi</taxon>
        <taxon>Dikarya</taxon>
        <taxon>Ascomycota</taxon>
        <taxon>Pezizomycotina</taxon>
        <taxon>Sordariomycetes</taxon>
        <taxon>Hypocreomycetidae</taxon>
        <taxon>Glomerellales</taxon>
        <taxon>Glomerellaceae</taxon>
        <taxon>Colletotrichum</taxon>
        <taxon>Colletotrichum acutatum species complex</taxon>
    </lineage>
</organism>
<feature type="compositionally biased region" description="Low complexity" evidence="1">
    <location>
        <begin position="14"/>
        <end position="28"/>
    </location>
</feature>
<feature type="compositionally biased region" description="Polar residues" evidence="1">
    <location>
        <begin position="90"/>
        <end position="108"/>
    </location>
</feature>
<evidence type="ECO:0000313" key="2">
    <source>
        <dbReference type="EMBL" id="KXH35661.1"/>
    </source>
</evidence>
<evidence type="ECO:0000256" key="1">
    <source>
        <dbReference type="SAM" id="MobiDB-lite"/>
    </source>
</evidence>
<reference evidence="2 3" key="1">
    <citation type="submission" date="2014-02" db="EMBL/GenBank/DDBJ databases">
        <title>The genome sequence of Colletotrichum simmondsii CBS122122.</title>
        <authorList>
            <person name="Baroncelli R."/>
            <person name="Thon M.R."/>
        </authorList>
    </citation>
    <scope>NUCLEOTIDE SEQUENCE [LARGE SCALE GENOMIC DNA]</scope>
    <source>
        <strain evidence="2 3">CBS122122</strain>
    </source>
</reference>
<feature type="region of interest" description="Disordered" evidence="1">
    <location>
        <begin position="14"/>
        <end position="51"/>
    </location>
</feature>
<dbReference type="AlphaFoldDB" id="A0A135SIE4"/>
<comment type="caution">
    <text evidence="2">The sequence shown here is derived from an EMBL/GenBank/DDBJ whole genome shotgun (WGS) entry which is preliminary data.</text>
</comment>
<dbReference type="Proteomes" id="UP000070328">
    <property type="component" value="Unassembled WGS sequence"/>
</dbReference>
<gene>
    <name evidence="2" type="ORF">CSIM01_05055</name>
</gene>
<accession>A0A135SIE4</accession>
<sequence>MLHTACPGAYLYSSIRSDSSSSSSSSSSHRQLRARPVAAHRTAPHRIASQVPGLLPAFSLPLPPPITAASSSAIESSTQQATHVEHQRPASRTTQKQGTYTHPRSQPSVPWFPLPAQPPPSPASPPRAQGPRPKGVTSAPFLHSSKVSANIWLRYRTHRVNLTRERPLRVL</sequence>
<protein>
    <submittedName>
        <fullName evidence="2">Uncharacterized protein</fullName>
    </submittedName>
</protein>
<feature type="compositionally biased region" description="Pro residues" evidence="1">
    <location>
        <begin position="110"/>
        <end position="125"/>
    </location>
</feature>
<name>A0A135SIE4_9PEZI</name>